<dbReference type="PATRIC" id="fig|1397.4.peg.2814"/>
<dbReference type="InterPro" id="IPR006437">
    <property type="entry name" value="Phage_terminase_lsu"/>
</dbReference>
<gene>
    <name evidence="1" type="ORF">ABW02_20290</name>
</gene>
<dbReference type="EMBL" id="LDPH01000027">
    <property type="protein sequence ID" value="KLV23068.1"/>
    <property type="molecule type" value="Genomic_DNA"/>
</dbReference>
<dbReference type="RefSeq" id="WP_047944085.1">
    <property type="nucleotide sequence ID" value="NZ_LDPH01000027.1"/>
</dbReference>
<dbReference type="AlphaFoldDB" id="A0A0J1IAT8"/>
<comment type="caution">
    <text evidence="1">The sequence shown here is derived from an EMBL/GenBank/DDBJ whole genome shotgun (WGS) entry which is preliminary data.</text>
</comment>
<evidence type="ECO:0000313" key="1">
    <source>
        <dbReference type="EMBL" id="KLV23068.1"/>
    </source>
</evidence>
<dbReference type="InterPro" id="IPR027417">
    <property type="entry name" value="P-loop_NTPase"/>
</dbReference>
<reference evidence="1 2" key="1">
    <citation type="submission" date="2015-05" db="EMBL/GenBank/DDBJ databases">
        <title>Whole genome sequence and identification of bacterial endophytes from Costus igneus.</title>
        <authorList>
            <person name="Lee Y.P."/>
            <person name="Gan H.M."/>
            <person name="Eng W."/>
            <person name="Wheatley M.S."/>
            <person name="Caraballo A."/>
            <person name="Polter S."/>
            <person name="Savka M.A."/>
            <person name="Hudson A.O."/>
        </authorList>
    </citation>
    <scope>NUCLEOTIDE SEQUENCE [LARGE SCALE GENOMIC DNA]</scope>
    <source>
        <strain evidence="1 2">RIT379</strain>
    </source>
</reference>
<dbReference type="Gene3D" id="3.30.420.280">
    <property type="match status" value="1"/>
</dbReference>
<name>A0A0J1IAT8_NIACI</name>
<dbReference type="Proteomes" id="UP000036045">
    <property type="component" value="Unassembled WGS sequence"/>
</dbReference>
<proteinExistence type="predicted"/>
<dbReference type="Pfam" id="PF03237">
    <property type="entry name" value="Terminase_6N"/>
    <property type="match status" value="1"/>
</dbReference>
<protein>
    <submittedName>
        <fullName evidence="1">Terminase</fullName>
    </submittedName>
</protein>
<organism evidence="1 2">
    <name type="scientific">Niallia circulans</name>
    <name type="common">Bacillus circulans</name>
    <dbReference type="NCBI Taxonomy" id="1397"/>
    <lineage>
        <taxon>Bacteria</taxon>
        <taxon>Bacillati</taxon>
        <taxon>Bacillota</taxon>
        <taxon>Bacilli</taxon>
        <taxon>Bacillales</taxon>
        <taxon>Bacillaceae</taxon>
        <taxon>Niallia</taxon>
    </lineage>
</organism>
<evidence type="ECO:0000313" key="2">
    <source>
        <dbReference type="Proteomes" id="UP000036045"/>
    </source>
</evidence>
<accession>A0A0J1IAT8</accession>
<dbReference type="Gene3D" id="3.40.50.300">
    <property type="entry name" value="P-loop containing nucleotide triphosphate hydrolases"/>
    <property type="match status" value="1"/>
</dbReference>
<sequence length="428" mass="49374">MITFSPKQKQIITAPYDVTLEVNEGTPRSSKTTAGVFRYADYLIKSRDQNHLVVAYNQEQAYRLIMECDGFGLIHIFGDLAETKHDEKGDHLLIYTPNGQKRVYYKGGGKADSKKAITGMSLGSVVFCEIDLLHMDMIQECFRRTFAAKDRYHLADLNPPSPNHPVIKEVFEVQNTRWVHWTIDDNPIITEERKQEIYETLSKNPYLLQRDWYGKRVIPAGVIYSMFDLEKNVISALEGKKIEMYFSGDGGQGDATSVACNIVTRHKGKKRAYDFKLNRVAHYYHSGSDTGQVKAMSIYAKEIKEFILWCEKTYEMRRTEVFIDPACKSLREELHLLGIRTKPANNNAHDVSGNAKGIEVGIERLQNAMTSELFLLMEQSNDKYDHYNFMKELGMYARDGNGKPIDDFNHSMDECRYSNNYFYKRYVL</sequence>
<keyword evidence="2" id="KW-1185">Reference proteome</keyword>
<dbReference type="OrthoDB" id="4498710at2"/>
<dbReference type="NCBIfam" id="TIGR01547">
    <property type="entry name" value="phage_term_2"/>
    <property type="match status" value="1"/>
</dbReference>